<comment type="similarity">
    <text evidence="1">Belongs to the peptidase C40 family.</text>
</comment>
<dbReference type="InterPro" id="IPR051202">
    <property type="entry name" value="Peptidase_C40"/>
</dbReference>
<evidence type="ECO:0000313" key="8">
    <source>
        <dbReference type="Proteomes" id="UP000523087"/>
    </source>
</evidence>
<dbReference type="EMBL" id="JACDUT010000003">
    <property type="protein sequence ID" value="MBA2874551.1"/>
    <property type="molecule type" value="Genomic_DNA"/>
</dbReference>
<dbReference type="SUPFAM" id="SSF54001">
    <property type="entry name" value="Cysteine proteinases"/>
    <property type="match status" value="1"/>
</dbReference>
<gene>
    <name evidence="7" type="ORF">HNR31_001321</name>
</gene>
<feature type="domain" description="NlpC/P60" evidence="6">
    <location>
        <begin position="342"/>
        <end position="462"/>
    </location>
</feature>
<keyword evidence="3 7" id="KW-0378">Hydrolase</keyword>
<dbReference type="PROSITE" id="PS51935">
    <property type="entry name" value="NLPC_P60"/>
    <property type="match status" value="1"/>
</dbReference>
<dbReference type="InterPro" id="IPR000064">
    <property type="entry name" value="NLP_P60_dom"/>
</dbReference>
<dbReference type="Gene3D" id="1.10.101.10">
    <property type="entry name" value="PGBD-like superfamily/PGBD"/>
    <property type="match status" value="4"/>
</dbReference>
<evidence type="ECO:0000256" key="1">
    <source>
        <dbReference type="ARBA" id="ARBA00007074"/>
    </source>
</evidence>
<comment type="caution">
    <text evidence="7">The sequence shown here is derived from an EMBL/GenBank/DDBJ whole genome shotgun (WGS) entry which is preliminary data.</text>
</comment>
<dbReference type="SUPFAM" id="SSF47090">
    <property type="entry name" value="PGBD-like"/>
    <property type="match status" value="4"/>
</dbReference>
<evidence type="ECO:0000313" key="7">
    <source>
        <dbReference type="EMBL" id="MBA2874551.1"/>
    </source>
</evidence>
<evidence type="ECO:0000256" key="2">
    <source>
        <dbReference type="ARBA" id="ARBA00022670"/>
    </source>
</evidence>
<keyword evidence="8" id="KW-1185">Reference proteome</keyword>
<feature type="signal peptide" evidence="5">
    <location>
        <begin position="1"/>
        <end position="27"/>
    </location>
</feature>
<evidence type="ECO:0000256" key="3">
    <source>
        <dbReference type="ARBA" id="ARBA00022801"/>
    </source>
</evidence>
<dbReference type="InterPro" id="IPR038765">
    <property type="entry name" value="Papain-like_cys_pep_sf"/>
</dbReference>
<dbReference type="Pfam" id="PF00877">
    <property type="entry name" value="NLPC_P60"/>
    <property type="match status" value="1"/>
</dbReference>
<dbReference type="Proteomes" id="UP000523087">
    <property type="component" value="Unassembled WGS sequence"/>
</dbReference>
<dbReference type="InterPro" id="IPR036366">
    <property type="entry name" value="PGBDSf"/>
</dbReference>
<evidence type="ECO:0000256" key="4">
    <source>
        <dbReference type="ARBA" id="ARBA00022807"/>
    </source>
</evidence>
<name>A0A7W0BXH3_9BACL</name>
<dbReference type="GO" id="GO:0008234">
    <property type="term" value="F:cysteine-type peptidase activity"/>
    <property type="evidence" value="ECO:0007669"/>
    <property type="project" value="UniProtKB-KW"/>
</dbReference>
<evidence type="ECO:0000259" key="6">
    <source>
        <dbReference type="PROSITE" id="PS51935"/>
    </source>
</evidence>
<reference evidence="7 8" key="1">
    <citation type="submission" date="2020-07" db="EMBL/GenBank/DDBJ databases">
        <title>Genomic Encyclopedia of Type Strains, Phase IV (KMG-IV): sequencing the most valuable type-strain genomes for metagenomic binning, comparative biology and taxonomic classification.</title>
        <authorList>
            <person name="Goeker M."/>
        </authorList>
    </citation>
    <scope>NUCLEOTIDE SEQUENCE [LARGE SCALE GENOMIC DNA]</scope>
    <source>
        <strain evidence="7 8">DSM 15730</strain>
    </source>
</reference>
<dbReference type="Pfam" id="PF01471">
    <property type="entry name" value="PG_binding_1"/>
    <property type="match status" value="4"/>
</dbReference>
<dbReference type="GO" id="GO:0006508">
    <property type="term" value="P:proteolysis"/>
    <property type="evidence" value="ECO:0007669"/>
    <property type="project" value="UniProtKB-KW"/>
</dbReference>
<keyword evidence="4" id="KW-0788">Thiol protease</keyword>
<protein>
    <submittedName>
        <fullName evidence="7">Peptidoglycan hydrolase-like protein with peptidoglycan-binding domain</fullName>
    </submittedName>
</protein>
<proteinExistence type="inferred from homology"/>
<dbReference type="InterPro" id="IPR036365">
    <property type="entry name" value="PGBD-like_sf"/>
</dbReference>
<dbReference type="AlphaFoldDB" id="A0A7W0BXH3"/>
<dbReference type="PANTHER" id="PTHR47053">
    <property type="entry name" value="MUREIN DD-ENDOPEPTIDASE MEPH-RELATED"/>
    <property type="match status" value="1"/>
</dbReference>
<dbReference type="Gene3D" id="3.90.1720.10">
    <property type="entry name" value="endopeptidase domain like (from Nostoc punctiforme)"/>
    <property type="match status" value="1"/>
</dbReference>
<feature type="chain" id="PRO_5031094521" evidence="5">
    <location>
        <begin position="28"/>
        <end position="462"/>
    </location>
</feature>
<dbReference type="PANTHER" id="PTHR47053:SF1">
    <property type="entry name" value="MUREIN DD-ENDOPEPTIDASE MEPH-RELATED"/>
    <property type="match status" value="1"/>
</dbReference>
<organism evidence="7 8">
    <name type="scientific">Thermaerobacillus caldiproteolyticus</name>
    <dbReference type="NCBI Taxonomy" id="247480"/>
    <lineage>
        <taxon>Bacteria</taxon>
        <taxon>Bacillati</taxon>
        <taxon>Bacillota</taxon>
        <taxon>Bacilli</taxon>
        <taxon>Bacillales</taxon>
        <taxon>Anoxybacillaceae</taxon>
        <taxon>Thermaerobacillus</taxon>
    </lineage>
</organism>
<keyword evidence="2" id="KW-0645">Protease</keyword>
<dbReference type="RefSeq" id="WP_181555448.1">
    <property type="nucleotide sequence ID" value="NZ_JACDUT010000003.1"/>
</dbReference>
<dbReference type="InterPro" id="IPR002477">
    <property type="entry name" value="Peptidoglycan-bd-like"/>
</dbReference>
<sequence length="462" mass="50253">MQLKPKHVIMTSAFASALFMLPMTGKAAEWKIGMSHPQVKELQQLLKAKGFFTYPTATGYFGTITEKAVKDFQASVHLPATGIVDDQTYEKLKSSVTSANQAKSKASRPLQIGSTGDAVKVLQQNLKKLGYFTYPQITGYYGTITADAVKKFQKASRLAITGVADSQTVQAIQNALNRQTASPSNETALRIGSKGPEVSKLQQNLKQLGYFTYPQITDYYGTITSDAVRKFQQQSGLKATGVADSTTLAKIREAVDQKTKPSSSTPKTTIYLTIGSTGQQVEQVQAKLKQLGHFTYPTITGYFGQVTAEAVKKFQQSAKLKVTGVVDNETYEQLMGQAPAVKLDVMELMADAAELLGKPYVWGGQTPEVGFDCSGFIVYLFKKQGLSLPRTVAMMWNTGTSIATPSVGDIVFFQTDGPGASHAGIYIGNNQFIHSGSSTGVTISQLNNSYWKARYLGAKRYY</sequence>
<evidence type="ECO:0000256" key="5">
    <source>
        <dbReference type="SAM" id="SignalP"/>
    </source>
</evidence>
<accession>A0A7W0BXH3</accession>
<keyword evidence="5" id="KW-0732">Signal</keyword>